<dbReference type="Proteomes" id="UP000614996">
    <property type="component" value="Unassembled WGS sequence"/>
</dbReference>
<protein>
    <submittedName>
        <fullName evidence="2">Uncharacterized protein</fullName>
    </submittedName>
</protein>
<dbReference type="EMBL" id="BOPO01000116">
    <property type="protein sequence ID" value="GIL30330.1"/>
    <property type="molecule type" value="Genomic_DNA"/>
</dbReference>
<reference evidence="3" key="1">
    <citation type="journal article" date="2021" name="Int. J. Syst. Evol. Microbiol.">
        <title>Actinocatenispora comari sp. nov., an endophytic actinomycete isolated from aerial parts of Comarum salesowianum.</title>
        <authorList>
            <person name="Oyunbileg N."/>
            <person name="Iizaka Y."/>
            <person name="Hamada M."/>
            <person name="Davaapurev B.O."/>
            <person name="Fukumoto A."/>
            <person name="Tsetseg B."/>
            <person name="Kato F."/>
            <person name="Tamura T."/>
            <person name="Batkhuu J."/>
            <person name="Anzai Y."/>
        </authorList>
    </citation>
    <scope>NUCLEOTIDE SEQUENCE [LARGE SCALE GENOMIC DNA]</scope>
    <source>
        <strain evidence="3">NUM-2625</strain>
    </source>
</reference>
<name>A0A8J4AGQ3_9ACTN</name>
<accession>A0A8J4AGQ3</accession>
<comment type="caution">
    <text evidence="2">The sequence shown here is derived from an EMBL/GenBank/DDBJ whole genome shotgun (WGS) entry which is preliminary data.</text>
</comment>
<evidence type="ECO:0000313" key="2">
    <source>
        <dbReference type="EMBL" id="GIL30330.1"/>
    </source>
</evidence>
<organism evidence="2 3">
    <name type="scientific">Actinocatenispora comari</name>
    <dbReference type="NCBI Taxonomy" id="2807577"/>
    <lineage>
        <taxon>Bacteria</taxon>
        <taxon>Bacillati</taxon>
        <taxon>Actinomycetota</taxon>
        <taxon>Actinomycetes</taxon>
        <taxon>Micromonosporales</taxon>
        <taxon>Micromonosporaceae</taxon>
        <taxon>Actinocatenispora</taxon>
    </lineage>
</organism>
<sequence length="100" mass="10395">MALRRPPLLSASPRVGDRGEGASPLPTPLPVKGAFAPLTIPRRGIGDEILTPPGPLRNVGESVLLAGDRRARLGRSGGLGRSGIGDRVGRRLAVSARGFR</sequence>
<proteinExistence type="predicted"/>
<evidence type="ECO:0000256" key="1">
    <source>
        <dbReference type="SAM" id="MobiDB-lite"/>
    </source>
</evidence>
<evidence type="ECO:0000313" key="3">
    <source>
        <dbReference type="Proteomes" id="UP000614996"/>
    </source>
</evidence>
<gene>
    <name evidence="2" type="ORF">NUM_55840</name>
</gene>
<keyword evidence="3" id="KW-1185">Reference proteome</keyword>
<dbReference type="AlphaFoldDB" id="A0A8J4AGQ3"/>
<feature type="region of interest" description="Disordered" evidence="1">
    <location>
        <begin position="1"/>
        <end position="32"/>
    </location>
</feature>